<dbReference type="PANTHER" id="PTHR48475:SF2">
    <property type="entry name" value="RIBONUCLEASE H"/>
    <property type="match status" value="1"/>
</dbReference>
<dbReference type="InterPro" id="IPR036397">
    <property type="entry name" value="RNaseH_sf"/>
</dbReference>
<dbReference type="SUPFAM" id="SSF53098">
    <property type="entry name" value="Ribonuclease H-like"/>
    <property type="match status" value="1"/>
</dbReference>
<comment type="caution">
    <text evidence="2">The sequence shown here is derived from an EMBL/GenBank/DDBJ whole genome shotgun (WGS) entry which is preliminary data.</text>
</comment>
<dbReference type="GO" id="GO:0003676">
    <property type="term" value="F:nucleic acid binding"/>
    <property type="evidence" value="ECO:0007669"/>
    <property type="project" value="InterPro"/>
</dbReference>
<protein>
    <submittedName>
        <fullName evidence="2">Reverse transcriptase domain-containing protein</fullName>
    </submittedName>
</protein>
<name>A0A6L2KV12_TANCI</name>
<dbReference type="EMBL" id="BKCJ010002910">
    <property type="protein sequence ID" value="GEU51734.1"/>
    <property type="molecule type" value="Genomic_DNA"/>
</dbReference>
<dbReference type="InterPro" id="IPR012337">
    <property type="entry name" value="RNaseH-like_sf"/>
</dbReference>
<keyword evidence="2" id="KW-0695">RNA-directed DNA polymerase</keyword>
<keyword evidence="2" id="KW-0548">Nucleotidyltransferase</keyword>
<dbReference type="AlphaFoldDB" id="A0A6L2KV12"/>
<accession>A0A6L2KV12</accession>
<organism evidence="2">
    <name type="scientific">Tanacetum cinerariifolium</name>
    <name type="common">Dalmatian daisy</name>
    <name type="synonym">Chrysanthemum cinerariifolium</name>
    <dbReference type="NCBI Taxonomy" id="118510"/>
    <lineage>
        <taxon>Eukaryota</taxon>
        <taxon>Viridiplantae</taxon>
        <taxon>Streptophyta</taxon>
        <taxon>Embryophyta</taxon>
        <taxon>Tracheophyta</taxon>
        <taxon>Spermatophyta</taxon>
        <taxon>Magnoliopsida</taxon>
        <taxon>eudicotyledons</taxon>
        <taxon>Gunneridae</taxon>
        <taxon>Pentapetalae</taxon>
        <taxon>asterids</taxon>
        <taxon>campanulids</taxon>
        <taxon>Asterales</taxon>
        <taxon>Asteraceae</taxon>
        <taxon>Asteroideae</taxon>
        <taxon>Anthemideae</taxon>
        <taxon>Anthemidinae</taxon>
        <taxon>Tanacetum</taxon>
    </lineage>
</organism>
<keyword evidence="2" id="KW-0808">Transferase</keyword>
<gene>
    <name evidence="2" type="ORF">Tci_023712</name>
</gene>
<proteinExistence type="predicted"/>
<sequence>MSTMANTTPIVTTVTKTVNKEKTPKEADAALKANILDFWITLTVEDVLADGALLAETILETETAPMALKNHTQNKYVKDPVEIHNIKQRDGETIEEFIERFKIETGRMKGAPECMRISRFMHGVNNPELTKRLNEHVPKTVEEMMTSTTTFIRGEIPKDGRRSNNFTPITRTPKEIFAAESRKFKPPPPMVTLAKKRSSNKFCEFHNDKGHNTNECVQLRKQIEELVRAGKLSYFIKEIRQDRDQQKTKKGRSSQRQNRSHLYDMAVAESDITEGDTELRSHRRDYAPRWRYFMNTASTRSGQKSRAKWSRRHHWRNGIDKSMNEIMHSLRRKLRYIYMEAVRHDGSTTINCRTSTRYSRRIFPCQTEKKGQALKRAKAIQVEVQKLVEAEILREVYYYDWLSNPAMVRKHDEPGDIRGRLGHQESLGNRAAMGYKRNVPPDTGLFREPSAVSYRAKLYLNGKASPGASLRNQKTSVKSQILADFLFEKPDDDPTEASMIETPQEPWTLFTDGSSCVNGSGAGLIQTSSEGTEFTYVLRFQFIASNNEAEYEALIAGLWIAASREGQVLDSRHGLFHKVDRGKGCGNNYSQSKIGMPTYRTTVVDVVHNDEELRLNLDLLKEGRKRAAIREAEAKLKMTKYCNARVRGVTFRPGHFVYRSNDTSLAVDGGKLGPK</sequence>
<dbReference type="Gene3D" id="3.30.420.10">
    <property type="entry name" value="Ribonuclease H-like superfamily/Ribonuclease H"/>
    <property type="match status" value="1"/>
</dbReference>
<dbReference type="PANTHER" id="PTHR48475">
    <property type="entry name" value="RIBONUCLEASE H"/>
    <property type="match status" value="1"/>
</dbReference>
<dbReference type="GO" id="GO:0003964">
    <property type="term" value="F:RNA-directed DNA polymerase activity"/>
    <property type="evidence" value="ECO:0007669"/>
    <property type="project" value="UniProtKB-KW"/>
</dbReference>
<evidence type="ECO:0000313" key="2">
    <source>
        <dbReference type="EMBL" id="GEU51734.1"/>
    </source>
</evidence>
<reference evidence="2" key="1">
    <citation type="journal article" date="2019" name="Sci. Rep.">
        <title>Draft genome of Tanacetum cinerariifolium, the natural source of mosquito coil.</title>
        <authorList>
            <person name="Yamashiro T."/>
            <person name="Shiraishi A."/>
            <person name="Satake H."/>
            <person name="Nakayama K."/>
        </authorList>
    </citation>
    <scope>NUCLEOTIDE SEQUENCE</scope>
</reference>
<feature type="region of interest" description="Disordered" evidence="1">
    <location>
        <begin position="242"/>
        <end position="261"/>
    </location>
</feature>
<evidence type="ECO:0000256" key="1">
    <source>
        <dbReference type="SAM" id="MobiDB-lite"/>
    </source>
</evidence>